<dbReference type="InterPro" id="IPR002716">
    <property type="entry name" value="PIN_dom"/>
</dbReference>
<comment type="caution">
    <text evidence="2">The sequence shown here is derived from an EMBL/GenBank/DDBJ whole genome shotgun (WGS) entry which is preliminary data.</text>
</comment>
<sequence length="139" mass="16041">MWLLIDSSVFVAFFKKDDIFHKVSVKFIERLSQKSDVVIVVPIIVFLETANILNKKPSKFNSRLILDIFNRYETVNLTFGDANLIIGVFQIINLKTSDAIVVSVAKLTDTTLITWDQKLQKEARKIVETFTPQEFLKKF</sequence>
<dbReference type="AlphaFoldDB" id="A0A1F5FXZ0"/>
<dbReference type="SUPFAM" id="SSF88723">
    <property type="entry name" value="PIN domain-like"/>
    <property type="match status" value="1"/>
</dbReference>
<organism evidence="2 3">
    <name type="scientific">Candidatus Curtissbacteria bacterium RIFCSPHIGHO2_01_FULL_41_13</name>
    <dbReference type="NCBI Taxonomy" id="1797745"/>
    <lineage>
        <taxon>Bacteria</taxon>
        <taxon>Candidatus Curtissiibacteriota</taxon>
    </lineage>
</organism>
<protein>
    <recommendedName>
        <fullName evidence="1">PIN domain-containing protein</fullName>
    </recommendedName>
</protein>
<accession>A0A1F5FXZ0</accession>
<dbReference type="Gene3D" id="3.40.50.1010">
    <property type="entry name" value="5'-nuclease"/>
    <property type="match status" value="1"/>
</dbReference>
<evidence type="ECO:0000259" key="1">
    <source>
        <dbReference type="SMART" id="SM00670"/>
    </source>
</evidence>
<name>A0A1F5FXZ0_9BACT</name>
<feature type="domain" description="PIN" evidence="1">
    <location>
        <begin position="1"/>
        <end position="121"/>
    </location>
</feature>
<dbReference type="SMART" id="SM00670">
    <property type="entry name" value="PINc"/>
    <property type="match status" value="1"/>
</dbReference>
<gene>
    <name evidence="2" type="ORF">A2696_01340</name>
</gene>
<dbReference type="Proteomes" id="UP000177069">
    <property type="component" value="Unassembled WGS sequence"/>
</dbReference>
<evidence type="ECO:0000313" key="2">
    <source>
        <dbReference type="EMBL" id="OGD84483.1"/>
    </source>
</evidence>
<evidence type="ECO:0000313" key="3">
    <source>
        <dbReference type="Proteomes" id="UP000177069"/>
    </source>
</evidence>
<dbReference type="EMBL" id="MFBA01000059">
    <property type="protein sequence ID" value="OGD84483.1"/>
    <property type="molecule type" value="Genomic_DNA"/>
</dbReference>
<dbReference type="InterPro" id="IPR029060">
    <property type="entry name" value="PIN-like_dom_sf"/>
</dbReference>
<proteinExistence type="predicted"/>
<dbReference type="Pfam" id="PF01850">
    <property type="entry name" value="PIN"/>
    <property type="match status" value="1"/>
</dbReference>
<dbReference type="CDD" id="cd09854">
    <property type="entry name" value="PIN_VapC-like"/>
    <property type="match status" value="1"/>
</dbReference>
<reference evidence="2 3" key="1">
    <citation type="journal article" date="2016" name="Nat. Commun.">
        <title>Thousands of microbial genomes shed light on interconnected biogeochemical processes in an aquifer system.</title>
        <authorList>
            <person name="Anantharaman K."/>
            <person name="Brown C.T."/>
            <person name="Hug L.A."/>
            <person name="Sharon I."/>
            <person name="Castelle C.J."/>
            <person name="Probst A.J."/>
            <person name="Thomas B.C."/>
            <person name="Singh A."/>
            <person name="Wilkins M.J."/>
            <person name="Karaoz U."/>
            <person name="Brodie E.L."/>
            <person name="Williams K.H."/>
            <person name="Hubbard S.S."/>
            <person name="Banfield J.F."/>
        </authorList>
    </citation>
    <scope>NUCLEOTIDE SEQUENCE [LARGE SCALE GENOMIC DNA]</scope>
</reference>